<dbReference type="InterPro" id="IPR010982">
    <property type="entry name" value="Lambda_DNA-bd_dom_sf"/>
</dbReference>
<evidence type="ECO:0000313" key="3">
    <source>
        <dbReference type="EMBL" id="XCH13970.1"/>
    </source>
</evidence>
<evidence type="ECO:0000256" key="1">
    <source>
        <dbReference type="ARBA" id="ARBA00023125"/>
    </source>
</evidence>
<dbReference type="InterPro" id="IPR050807">
    <property type="entry name" value="TransReg_Diox_bact_type"/>
</dbReference>
<name>A0AAU8EYX6_9MICC</name>
<reference evidence="3" key="1">
    <citation type="submission" date="2024-06" db="EMBL/GenBank/DDBJ databases">
        <title>Biodegradation of dimethachlon by Arthrobacter sp. K5: mechanistic insights and ecological implications.</title>
        <authorList>
            <person name="Hu S."/>
            <person name="Lu P."/>
        </authorList>
    </citation>
    <scope>NUCLEOTIDE SEQUENCE</scope>
    <source>
        <strain evidence="3">K5</strain>
        <plasmid evidence="3">unnamed</plasmid>
    </source>
</reference>
<dbReference type="SMART" id="SM00530">
    <property type="entry name" value="HTH_XRE"/>
    <property type="match status" value="1"/>
</dbReference>
<accession>A0AAU8EYX6</accession>
<dbReference type="GO" id="GO:0003677">
    <property type="term" value="F:DNA binding"/>
    <property type="evidence" value="ECO:0007669"/>
    <property type="project" value="UniProtKB-KW"/>
</dbReference>
<gene>
    <name evidence="3" type="ORF">ABRP34_22985</name>
</gene>
<dbReference type="GO" id="GO:0005829">
    <property type="term" value="C:cytosol"/>
    <property type="evidence" value="ECO:0007669"/>
    <property type="project" value="TreeGrafter"/>
</dbReference>
<dbReference type="SUPFAM" id="SSF47413">
    <property type="entry name" value="lambda repressor-like DNA-binding domains"/>
    <property type="match status" value="1"/>
</dbReference>
<dbReference type="PANTHER" id="PTHR46797:SF1">
    <property type="entry name" value="METHYLPHOSPHONATE SYNTHASE"/>
    <property type="match status" value="1"/>
</dbReference>
<dbReference type="CDD" id="cd00093">
    <property type="entry name" value="HTH_XRE"/>
    <property type="match status" value="1"/>
</dbReference>
<geneLocation type="plasmid" evidence="3">
    <name>unnamed</name>
</geneLocation>
<proteinExistence type="predicted"/>
<dbReference type="Pfam" id="PF01381">
    <property type="entry name" value="HTH_3"/>
    <property type="match status" value="1"/>
</dbReference>
<dbReference type="PANTHER" id="PTHR46797">
    <property type="entry name" value="HTH-TYPE TRANSCRIPTIONAL REGULATOR"/>
    <property type="match status" value="1"/>
</dbReference>
<dbReference type="RefSeq" id="WP_353713650.1">
    <property type="nucleotide sequence ID" value="NZ_CP159280.1"/>
</dbReference>
<evidence type="ECO:0000259" key="2">
    <source>
        <dbReference type="PROSITE" id="PS50943"/>
    </source>
</evidence>
<dbReference type="AlphaFoldDB" id="A0AAU8EYX6"/>
<organism evidence="3">
    <name type="scientific">Arthrobacter sp. K5</name>
    <dbReference type="NCBI Taxonomy" id="2839623"/>
    <lineage>
        <taxon>Bacteria</taxon>
        <taxon>Bacillati</taxon>
        <taxon>Actinomycetota</taxon>
        <taxon>Actinomycetes</taxon>
        <taxon>Micrococcales</taxon>
        <taxon>Micrococcaceae</taxon>
        <taxon>Arthrobacter</taxon>
    </lineage>
</organism>
<dbReference type="EMBL" id="CP159280">
    <property type="protein sequence ID" value="XCH13970.1"/>
    <property type="molecule type" value="Genomic_DNA"/>
</dbReference>
<keyword evidence="3" id="KW-0614">Plasmid</keyword>
<keyword evidence="1" id="KW-0238">DNA-binding</keyword>
<feature type="domain" description="HTH cro/C1-type" evidence="2">
    <location>
        <begin position="7"/>
        <end position="60"/>
    </location>
</feature>
<dbReference type="GO" id="GO:0003700">
    <property type="term" value="F:DNA-binding transcription factor activity"/>
    <property type="evidence" value="ECO:0007669"/>
    <property type="project" value="TreeGrafter"/>
</dbReference>
<dbReference type="InterPro" id="IPR001387">
    <property type="entry name" value="Cro/C1-type_HTH"/>
</dbReference>
<protein>
    <submittedName>
        <fullName evidence="3">Helix-turn-helix transcriptional regulator</fullName>
    </submittedName>
</protein>
<dbReference type="PROSITE" id="PS50943">
    <property type="entry name" value="HTH_CROC1"/>
    <property type="match status" value="1"/>
</dbReference>
<sequence length="63" mass="6627">MSIGEQIRQARTKRGLSQAGLAKEAGVSRPTVARVELGVPISIATLTKLTAALGLRVELRSAK</sequence>
<dbReference type="Gene3D" id="1.10.260.40">
    <property type="entry name" value="lambda repressor-like DNA-binding domains"/>
    <property type="match status" value="1"/>
</dbReference>